<organism evidence="2 3">
    <name type="scientific">Bradyrhizobium erythrophlei</name>
    <dbReference type="NCBI Taxonomy" id="1437360"/>
    <lineage>
        <taxon>Bacteria</taxon>
        <taxon>Pseudomonadati</taxon>
        <taxon>Pseudomonadota</taxon>
        <taxon>Alphaproteobacteria</taxon>
        <taxon>Hyphomicrobiales</taxon>
        <taxon>Nitrobacteraceae</taxon>
        <taxon>Bradyrhizobium</taxon>
    </lineage>
</organism>
<evidence type="ECO:0000313" key="3">
    <source>
        <dbReference type="Proteomes" id="UP000189796"/>
    </source>
</evidence>
<gene>
    <name evidence="2" type="ORF">SAMN05443248_2790</name>
</gene>
<name>A0A1M5N068_9BRAD</name>
<keyword evidence="1" id="KW-1133">Transmembrane helix</keyword>
<sequence length="35" mass="3548">MQRLSSLLRATPSRIGRCLALIVAIAVASLPAAGA</sequence>
<accession>A0A1M5N068</accession>
<dbReference type="EMBL" id="LT670817">
    <property type="protein sequence ID" value="SHG82931.1"/>
    <property type="molecule type" value="Genomic_DNA"/>
</dbReference>
<evidence type="ECO:0000313" key="2">
    <source>
        <dbReference type="EMBL" id="SHG82931.1"/>
    </source>
</evidence>
<evidence type="ECO:0000256" key="1">
    <source>
        <dbReference type="SAM" id="Phobius"/>
    </source>
</evidence>
<keyword evidence="1" id="KW-0472">Membrane</keyword>
<reference evidence="2 3" key="1">
    <citation type="submission" date="2016-11" db="EMBL/GenBank/DDBJ databases">
        <authorList>
            <person name="Jaros S."/>
            <person name="Januszkiewicz K."/>
            <person name="Wedrychowicz H."/>
        </authorList>
    </citation>
    <scope>NUCLEOTIDE SEQUENCE [LARGE SCALE GENOMIC DNA]</scope>
    <source>
        <strain evidence="2 3">GAS138</strain>
    </source>
</reference>
<feature type="transmembrane region" description="Helical" evidence="1">
    <location>
        <begin position="15"/>
        <end position="34"/>
    </location>
</feature>
<protein>
    <submittedName>
        <fullName evidence="2">Uncharacterized protein</fullName>
    </submittedName>
</protein>
<proteinExistence type="predicted"/>
<keyword evidence="1" id="KW-0812">Transmembrane</keyword>
<dbReference type="AlphaFoldDB" id="A0A1M5N068"/>
<dbReference type="Proteomes" id="UP000189796">
    <property type="component" value="Chromosome I"/>
</dbReference>